<dbReference type="Proteomes" id="UP000499080">
    <property type="component" value="Unassembled WGS sequence"/>
</dbReference>
<dbReference type="GO" id="GO:0030286">
    <property type="term" value="C:dynein complex"/>
    <property type="evidence" value="ECO:0007669"/>
    <property type="project" value="InterPro"/>
</dbReference>
<dbReference type="PANTHER" id="PTHR22878">
    <property type="entry name" value="DYNEIN HEAVY CHAIN 6, AXONEMAL-LIKE-RELATED"/>
    <property type="match status" value="1"/>
</dbReference>
<keyword evidence="1" id="KW-0175">Coiled coil</keyword>
<name>A0A4Y2N6Q8_ARAVE</name>
<dbReference type="OrthoDB" id="5593012at2759"/>
<comment type="caution">
    <text evidence="2">The sequence shown here is derived from an EMBL/GenBank/DDBJ whole genome shotgun (WGS) entry which is preliminary data.</text>
</comment>
<gene>
    <name evidence="2" type="primary">Dnah1</name>
    <name evidence="2" type="ORF">AVEN_238240_1</name>
</gene>
<keyword evidence="3" id="KW-1185">Reference proteome</keyword>
<sequence length="835" mass="97046">MSNSEHKEATFVPLTPTAFEESIRGIDGHNPRSVLESLYWQMLGWVHTPPFTRTDLTLYSKLRAPGSREMPESATLYFKKGFDPKVQVENRVPYGQIPKSVAVDIKKRRFARQDFKKILQDMGLEVNVIRPPILRHRGDFSFLKSDYQEGIPSEPFLELELFDDDWLYETRSPYEWLSLGSSDTEQRPVPGTALIPVESGKAIGPVHLEWQDVAVLDYDHDNKLYLVRNEGDCPKDGQPSVFDEQKASDLWVPRIYLKFKAEESFQFARRLRSALTTRHVVEESIRINYYVENIPIENEKIPKWPKKDLDEIIATARRSRHLQPKLQWIKDELDENVKELQLEFKRVVNCLAYMEVSGQNPNLLANFQNERLGSLMIPHKSGHLVKLDYPFRDRLENFQCTSLWSQSEVVRALNLVQEEILAAGDMPVYHLVLGNISGLDQFEADQRAQLQKVERYLHGKWLNSIANSILSTISGCKTGSYDLDQTVQHTFKLTKIGKLLKLVGFKMQDVMRSMVMESLAQYARIFEEACVNLDDVKDKFEWTESFMSSKWTPLRIPVFEVGLDIKGVHLEFVVDLQKHRDVVIDLFEEALRVTQGLPRLEKLVMKKLLYNPDDKLESVGSWEKQISRWKKSIVAGMSNFGWNLEELPQITMKRLDRRMASFDSEREIHKQNLTVDLKQLKANLANFGNEVASLGDRWDTEQTAGIAADIRRIRKELTMFRDRAQLLNKREKLFGKPPTDYSEIEELSSRLAPYELFWLNAAEFYKYRERVVSEELTIEPRELRERIMEFRQNLERSLEHFTEEATPTIHRSVVLVIEEIDEFLGSKWLAPIAGS</sequence>
<accession>A0A4Y2N6Q8</accession>
<organism evidence="2 3">
    <name type="scientific">Araneus ventricosus</name>
    <name type="common">Orbweaver spider</name>
    <name type="synonym">Epeira ventricosa</name>
    <dbReference type="NCBI Taxonomy" id="182803"/>
    <lineage>
        <taxon>Eukaryota</taxon>
        <taxon>Metazoa</taxon>
        <taxon>Ecdysozoa</taxon>
        <taxon>Arthropoda</taxon>
        <taxon>Chelicerata</taxon>
        <taxon>Arachnida</taxon>
        <taxon>Araneae</taxon>
        <taxon>Araneomorphae</taxon>
        <taxon>Entelegynae</taxon>
        <taxon>Araneoidea</taxon>
        <taxon>Araneidae</taxon>
        <taxon>Araneus</taxon>
    </lineage>
</organism>
<reference evidence="2 3" key="1">
    <citation type="journal article" date="2019" name="Sci. Rep.">
        <title>Orb-weaving spider Araneus ventricosus genome elucidates the spidroin gene catalogue.</title>
        <authorList>
            <person name="Kono N."/>
            <person name="Nakamura H."/>
            <person name="Ohtoshi R."/>
            <person name="Moran D.A.P."/>
            <person name="Shinohara A."/>
            <person name="Yoshida Y."/>
            <person name="Fujiwara M."/>
            <person name="Mori M."/>
            <person name="Tomita M."/>
            <person name="Arakawa K."/>
        </authorList>
    </citation>
    <scope>NUCLEOTIDE SEQUENCE [LARGE SCALE GENOMIC DNA]</scope>
</reference>
<dbReference type="EMBL" id="BGPR01008441">
    <property type="protein sequence ID" value="GBN33857.1"/>
    <property type="molecule type" value="Genomic_DNA"/>
</dbReference>
<dbReference type="PANTHER" id="PTHR22878:SF68">
    <property type="entry name" value="DYNEIN HEAVY CHAIN 6, AXONEMAL-LIKE"/>
    <property type="match status" value="1"/>
</dbReference>
<evidence type="ECO:0000256" key="1">
    <source>
        <dbReference type="SAM" id="Coils"/>
    </source>
</evidence>
<evidence type="ECO:0000313" key="2">
    <source>
        <dbReference type="EMBL" id="GBN33857.1"/>
    </source>
</evidence>
<dbReference type="InterPro" id="IPR026983">
    <property type="entry name" value="DHC"/>
</dbReference>
<feature type="coiled-coil region" evidence="1">
    <location>
        <begin position="670"/>
        <end position="730"/>
    </location>
</feature>
<dbReference type="AlphaFoldDB" id="A0A4Y2N6Q8"/>
<dbReference type="GO" id="GO:0045505">
    <property type="term" value="F:dynein intermediate chain binding"/>
    <property type="evidence" value="ECO:0007669"/>
    <property type="project" value="InterPro"/>
</dbReference>
<protein>
    <submittedName>
        <fullName evidence="2">Dynein heavy chain 1, axonemal</fullName>
    </submittedName>
</protein>
<proteinExistence type="predicted"/>
<dbReference type="GO" id="GO:0051959">
    <property type="term" value="F:dynein light intermediate chain binding"/>
    <property type="evidence" value="ECO:0007669"/>
    <property type="project" value="InterPro"/>
</dbReference>
<dbReference type="GO" id="GO:0007018">
    <property type="term" value="P:microtubule-based movement"/>
    <property type="evidence" value="ECO:0007669"/>
    <property type="project" value="InterPro"/>
</dbReference>
<evidence type="ECO:0000313" key="3">
    <source>
        <dbReference type="Proteomes" id="UP000499080"/>
    </source>
</evidence>